<dbReference type="Pfam" id="PF01554">
    <property type="entry name" value="MatE"/>
    <property type="match status" value="2"/>
</dbReference>
<reference evidence="8 9" key="1">
    <citation type="submission" date="2013-04" db="EMBL/GenBank/DDBJ databases">
        <title>The Genome Sequence of Treponema maltophilum ATCC 51939.</title>
        <authorList>
            <consortium name="The Broad Institute Genomics Platform"/>
            <person name="Earl A."/>
            <person name="Ward D."/>
            <person name="Feldgarden M."/>
            <person name="Gevers D."/>
            <person name="Leonetti C."/>
            <person name="Blanton J.M."/>
            <person name="Dewhirst F.E."/>
            <person name="Izard J."/>
            <person name="Walker B."/>
            <person name="Young S."/>
            <person name="Zeng Q."/>
            <person name="Gargeya S."/>
            <person name="Fitzgerald M."/>
            <person name="Haas B."/>
            <person name="Abouelleil A."/>
            <person name="Allen A.W."/>
            <person name="Alvarado L."/>
            <person name="Arachchi H.M."/>
            <person name="Berlin A.M."/>
            <person name="Chapman S.B."/>
            <person name="Gainer-Dewar J."/>
            <person name="Goldberg J."/>
            <person name="Griggs A."/>
            <person name="Gujja S."/>
            <person name="Hansen M."/>
            <person name="Howarth C."/>
            <person name="Imamovic A."/>
            <person name="Ireland A."/>
            <person name="Larimer J."/>
            <person name="McCowan C."/>
            <person name="Murphy C."/>
            <person name="Pearson M."/>
            <person name="Poon T.W."/>
            <person name="Priest M."/>
            <person name="Roberts A."/>
            <person name="Saif S."/>
            <person name="Shea T."/>
            <person name="Sisk P."/>
            <person name="Sykes S."/>
            <person name="Wortman J."/>
            <person name="Nusbaum C."/>
            <person name="Birren B."/>
        </authorList>
    </citation>
    <scope>NUCLEOTIDE SEQUENCE [LARGE SCALE GENOMIC DNA]</scope>
    <source>
        <strain evidence="8 9">ATCC 51939</strain>
    </source>
</reference>
<dbReference type="HOGENOM" id="CLU_012893_5_0_12"/>
<sequence length="449" mass="48918">MTDMTAGNPAKLITKFAIPMLLGNILQQMYNIVDSIVVGNFIGKEALAAVGNSFVVILLLVSLFAGAATGAVILISQFFGSKQNEKLKLAVDTIYIGMIFGSLIITLAGVAAARPFLHFMHTPEGDTMEMSATYLQTVFAGSVLMFGYNVNTAILQGVGDSKSSLLFLAIATAVNIALDLIFVTVFNMGVFGVALATVIAQGVAFAFGVWYINRKVKLFKLFSRDMRFDFRILMQMFQIGLPAGIQNMLFSVGTIVLQRLVNSYGSAFMAGYGATNKVDAFVFMPIVSFATAVSAFVGQNIGARRLDRVKQGVRSAVIISVSIAVISSVLVMIFGRYLLMAFTQDADVLRTGTEFLKRLMPPYFLLAIIFILNSAVRGAGQSMLPMIATLISLLGARVPLAYLFDHLGGKYNIFWCYAAGWLVGVLIIVPYYLSGHWKKNAFRFLDERK</sequence>
<accession>S3K4D7</accession>
<keyword evidence="6 7" id="KW-0472">Membrane</keyword>
<evidence type="ECO:0000256" key="2">
    <source>
        <dbReference type="ARBA" id="ARBA00022448"/>
    </source>
</evidence>
<proteinExistence type="predicted"/>
<dbReference type="PATRIC" id="fig|1125699.3.peg.395"/>
<comment type="subcellular location">
    <subcellularLocation>
        <location evidence="1">Cell membrane</location>
        <topology evidence="1">Multi-pass membrane protein</topology>
    </subcellularLocation>
</comment>
<evidence type="ECO:0000256" key="7">
    <source>
        <dbReference type="SAM" id="Phobius"/>
    </source>
</evidence>
<dbReference type="InterPro" id="IPR048279">
    <property type="entry name" value="MdtK-like"/>
</dbReference>
<dbReference type="PIRSF" id="PIRSF006603">
    <property type="entry name" value="DinF"/>
    <property type="match status" value="1"/>
</dbReference>
<gene>
    <name evidence="8" type="ORF">HMPREF9194_00393</name>
</gene>
<dbReference type="eggNOG" id="COG0534">
    <property type="taxonomic scope" value="Bacteria"/>
</dbReference>
<dbReference type="OrthoDB" id="9806302at2"/>
<feature type="transmembrane region" description="Helical" evidence="7">
    <location>
        <begin position="315"/>
        <end position="339"/>
    </location>
</feature>
<dbReference type="InterPro" id="IPR002528">
    <property type="entry name" value="MATE_fam"/>
</dbReference>
<feature type="transmembrane region" description="Helical" evidence="7">
    <location>
        <begin position="133"/>
        <end position="153"/>
    </location>
</feature>
<feature type="transmembrane region" description="Helical" evidence="7">
    <location>
        <begin position="383"/>
        <end position="400"/>
    </location>
</feature>
<evidence type="ECO:0000313" key="9">
    <source>
        <dbReference type="Proteomes" id="UP000014541"/>
    </source>
</evidence>
<protein>
    <submittedName>
        <fullName evidence="8">MATE efflux family protein</fullName>
    </submittedName>
</protein>
<evidence type="ECO:0000313" key="8">
    <source>
        <dbReference type="EMBL" id="EPF32395.1"/>
    </source>
</evidence>
<feature type="transmembrane region" description="Helical" evidence="7">
    <location>
        <begin position="12"/>
        <end position="33"/>
    </location>
</feature>
<dbReference type="Proteomes" id="UP000014541">
    <property type="component" value="Unassembled WGS sequence"/>
</dbReference>
<feature type="transmembrane region" description="Helical" evidence="7">
    <location>
        <begin position="359"/>
        <end position="376"/>
    </location>
</feature>
<feature type="transmembrane region" description="Helical" evidence="7">
    <location>
        <begin position="280"/>
        <end position="303"/>
    </location>
</feature>
<feature type="transmembrane region" description="Helical" evidence="7">
    <location>
        <begin position="87"/>
        <end position="113"/>
    </location>
</feature>
<keyword evidence="5 7" id="KW-1133">Transmembrane helix</keyword>
<evidence type="ECO:0000256" key="1">
    <source>
        <dbReference type="ARBA" id="ARBA00004651"/>
    </source>
</evidence>
<evidence type="ECO:0000256" key="4">
    <source>
        <dbReference type="ARBA" id="ARBA00022692"/>
    </source>
</evidence>
<dbReference type="GO" id="GO:0005886">
    <property type="term" value="C:plasma membrane"/>
    <property type="evidence" value="ECO:0007669"/>
    <property type="project" value="UniProtKB-SubCell"/>
</dbReference>
<evidence type="ECO:0000256" key="6">
    <source>
        <dbReference type="ARBA" id="ARBA00023136"/>
    </source>
</evidence>
<dbReference type="EMBL" id="ATFF01000002">
    <property type="protein sequence ID" value="EPF32395.1"/>
    <property type="molecule type" value="Genomic_DNA"/>
</dbReference>
<evidence type="ECO:0000256" key="3">
    <source>
        <dbReference type="ARBA" id="ARBA00022475"/>
    </source>
</evidence>
<feature type="transmembrane region" description="Helical" evidence="7">
    <location>
        <begin position="232"/>
        <end position="260"/>
    </location>
</feature>
<organism evidence="8 9">
    <name type="scientific">Treponema maltophilum ATCC 51939</name>
    <dbReference type="NCBI Taxonomy" id="1125699"/>
    <lineage>
        <taxon>Bacteria</taxon>
        <taxon>Pseudomonadati</taxon>
        <taxon>Spirochaetota</taxon>
        <taxon>Spirochaetia</taxon>
        <taxon>Spirochaetales</taxon>
        <taxon>Treponemataceae</taxon>
        <taxon>Treponema</taxon>
    </lineage>
</organism>
<keyword evidence="4 7" id="KW-0812">Transmembrane</keyword>
<feature type="transmembrane region" description="Helical" evidence="7">
    <location>
        <begin position="165"/>
        <end position="185"/>
    </location>
</feature>
<dbReference type="GO" id="GO:0042910">
    <property type="term" value="F:xenobiotic transmembrane transporter activity"/>
    <property type="evidence" value="ECO:0007669"/>
    <property type="project" value="InterPro"/>
</dbReference>
<keyword evidence="9" id="KW-1185">Reference proteome</keyword>
<keyword evidence="2" id="KW-0813">Transport</keyword>
<feature type="transmembrane region" description="Helical" evidence="7">
    <location>
        <begin position="191"/>
        <end position="212"/>
    </location>
</feature>
<keyword evidence="3" id="KW-1003">Cell membrane</keyword>
<dbReference type="GO" id="GO:0015297">
    <property type="term" value="F:antiporter activity"/>
    <property type="evidence" value="ECO:0007669"/>
    <property type="project" value="InterPro"/>
</dbReference>
<comment type="caution">
    <text evidence="8">The sequence shown here is derived from an EMBL/GenBank/DDBJ whole genome shotgun (WGS) entry which is preliminary data.</text>
</comment>
<dbReference type="RefSeq" id="WP_016524692.1">
    <property type="nucleotide sequence ID" value="NZ_KE332518.1"/>
</dbReference>
<dbReference type="NCBIfam" id="TIGR00797">
    <property type="entry name" value="matE"/>
    <property type="match status" value="1"/>
</dbReference>
<dbReference type="STRING" id="1125699.HMPREF9194_00393"/>
<dbReference type="CDD" id="cd13138">
    <property type="entry name" value="MATE_yoeA_like"/>
    <property type="match status" value="1"/>
</dbReference>
<evidence type="ECO:0000256" key="5">
    <source>
        <dbReference type="ARBA" id="ARBA00022989"/>
    </source>
</evidence>
<dbReference type="PANTHER" id="PTHR43549:SF3">
    <property type="entry name" value="MULTIDRUG RESISTANCE PROTEIN YPNP-RELATED"/>
    <property type="match status" value="1"/>
</dbReference>
<feature type="transmembrane region" description="Helical" evidence="7">
    <location>
        <begin position="53"/>
        <end position="75"/>
    </location>
</feature>
<dbReference type="AlphaFoldDB" id="S3K4D7"/>
<dbReference type="PANTHER" id="PTHR43549">
    <property type="entry name" value="MULTIDRUG RESISTANCE PROTEIN YPNP-RELATED"/>
    <property type="match status" value="1"/>
</dbReference>
<feature type="transmembrane region" description="Helical" evidence="7">
    <location>
        <begin position="412"/>
        <end position="433"/>
    </location>
</feature>
<name>S3K4D7_TREMA</name>
<dbReference type="InterPro" id="IPR052031">
    <property type="entry name" value="Membrane_Transporter-Flippase"/>
</dbReference>